<protein>
    <submittedName>
        <fullName evidence="2">Protein phosphatase 4 core regulatory subunit R2</fullName>
    </submittedName>
</protein>
<feature type="compositionally biased region" description="Acidic residues" evidence="1">
    <location>
        <begin position="594"/>
        <end position="615"/>
    </location>
</feature>
<dbReference type="PANTHER" id="PTHR35310">
    <property type="entry name" value="CELL WALL INTEGRITY/STRESS RESPONSE COMPONENT-LIKE PROTEIN"/>
    <property type="match status" value="1"/>
</dbReference>
<dbReference type="AlphaFoldDB" id="A0A167Y8S9"/>
<feature type="compositionally biased region" description="Low complexity" evidence="1">
    <location>
        <begin position="784"/>
        <end position="806"/>
    </location>
</feature>
<feature type="compositionally biased region" description="Low complexity" evidence="1">
    <location>
        <begin position="150"/>
        <end position="174"/>
    </location>
</feature>
<reference evidence="2 3" key="1">
    <citation type="journal article" date="2016" name="Genome Biol. Evol.">
        <title>Divergent and convergent evolution of fungal pathogenicity.</title>
        <authorList>
            <person name="Shang Y."/>
            <person name="Xiao G."/>
            <person name="Zheng P."/>
            <person name="Cen K."/>
            <person name="Zhan S."/>
            <person name="Wang C."/>
        </authorList>
    </citation>
    <scope>NUCLEOTIDE SEQUENCE [LARGE SCALE GENOMIC DNA]</scope>
    <source>
        <strain evidence="2 3">RCEF 264</strain>
    </source>
</reference>
<feature type="compositionally biased region" description="Low complexity" evidence="1">
    <location>
        <begin position="434"/>
        <end position="449"/>
    </location>
</feature>
<feature type="compositionally biased region" description="Low complexity" evidence="1">
    <location>
        <begin position="341"/>
        <end position="414"/>
    </location>
</feature>
<dbReference type="Proteomes" id="UP000076874">
    <property type="component" value="Unassembled WGS sequence"/>
</dbReference>
<feature type="region of interest" description="Disordered" evidence="1">
    <location>
        <begin position="525"/>
        <end position="654"/>
    </location>
</feature>
<dbReference type="EMBL" id="AZHD01000003">
    <property type="protein sequence ID" value="OAA65986.1"/>
    <property type="molecule type" value="Genomic_DNA"/>
</dbReference>
<comment type="caution">
    <text evidence="2">The sequence shown here is derived from an EMBL/GenBank/DDBJ whole genome shotgun (WGS) entry which is preliminary data.</text>
</comment>
<dbReference type="STRING" id="1081102.A0A167Y8S9"/>
<evidence type="ECO:0000313" key="3">
    <source>
        <dbReference type="Proteomes" id="UP000076874"/>
    </source>
</evidence>
<accession>A0A167Y8S9</accession>
<proteinExistence type="predicted"/>
<feature type="compositionally biased region" description="Polar residues" evidence="1">
    <location>
        <begin position="529"/>
        <end position="545"/>
    </location>
</feature>
<evidence type="ECO:0000256" key="1">
    <source>
        <dbReference type="SAM" id="MobiDB-lite"/>
    </source>
</evidence>
<keyword evidence="3" id="KW-1185">Reference proteome</keyword>
<feature type="compositionally biased region" description="Basic and acidic residues" evidence="1">
    <location>
        <begin position="417"/>
        <end position="433"/>
    </location>
</feature>
<evidence type="ECO:0000313" key="2">
    <source>
        <dbReference type="EMBL" id="OAA65986.1"/>
    </source>
</evidence>
<sequence>MDDDAPIQLVVLYANPIVSAAWPQLLCTIVSRIETIAHNDFPIPVLPPPRPAPPVPRFSLGPLSGAHAAGSNGTAAGAGAGASSDSNPSSQEDTNKENTNPAASSSSSTSAPPTTTTATEGPIPNHNHQHHHPRAGAGDETNNTGARPGSSSHPSPTSLPSSSPAPSSLPDTDSFLPPQIADLLNLIITTLTTTFAQYPPYTIQRLAELVLAPRQHYRSLASYLHAVDRVISVTSCSNIYPLPPAVPDMSAMSLLANGVSPSALANGDAMGNGTDDVNVNVNVNVNGTGSSSGGNGHDNGSNNAPLASVGSDEALGGALLTPIPWLRRRPTSSGDDDNNTDDGSSPPSSSDSGDLAFSAASSASGGVLHRPAGAASPSSALQQQQQPDQQQQQQQQQLQLAEQQGPEQSQQQEEQQPEPREPRDRQEQQEHQRQLQAQQQQQPQPQPQQHRMEVRTETTETIEGPNGMGSIETVSVSINGVPSHGAMAAALQLQQQRGVTQGELLRQEQKAGVVPVSQLARAAAAAAVGSSSSFGNRYRTSTTGNEADDEAEEEEGGDELDDEDRQTEPDEQRADAAMSGADVVDNNSGVADGPGEDIPDEGQAEAGKDDDEEEEERPHARGPEEIGAADMGPQPANSATGTGTGSGSAPSLLRIGSIDDAHRVDVHELDMEAAVGRKAAALPVGTVAAAVVPSREMDMADDVDGDGGAATTTAGDSDGMEALTALDHAAAETAAATGSAAPTPSPARSGTPKRDAEEEPAAALPAKRRKEDHGPSTGTHTELAATADEASNTAAAAKDAVPAKTASPAQTTTAMVVDQPNADGVGDGSGNDKVSAAAVAAASAVPEEMPTTDA</sequence>
<feature type="compositionally biased region" description="Acidic residues" evidence="1">
    <location>
        <begin position="546"/>
        <end position="565"/>
    </location>
</feature>
<feature type="region of interest" description="Disordered" evidence="1">
    <location>
        <begin position="691"/>
        <end position="814"/>
    </location>
</feature>
<feature type="compositionally biased region" description="Low complexity" evidence="1">
    <location>
        <begin position="731"/>
        <end position="750"/>
    </location>
</feature>
<feature type="region of interest" description="Disordered" evidence="1">
    <location>
        <begin position="54"/>
        <end position="174"/>
    </location>
</feature>
<organism evidence="2 3">
    <name type="scientific">Niveomyces insectorum RCEF 264</name>
    <dbReference type="NCBI Taxonomy" id="1081102"/>
    <lineage>
        <taxon>Eukaryota</taxon>
        <taxon>Fungi</taxon>
        <taxon>Dikarya</taxon>
        <taxon>Ascomycota</taxon>
        <taxon>Pezizomycotina</taxon>
        <taxon>Sordariomycetes</taxon>
        <taxon>Hypocreomycetidae</taxon>
        <taxon>Hypocreales</taxon>
        <taxon>Cordycipitaceae</taxon>
        <taxon>Niveomyces</taxon>
    </lineage>
</organism>
<feature type="compositionally biased region" description="Low complexity" evidence="1">
    <location>
        <begin position="64"/>
        <end position="90"/>
    </location>
</feature>
<dbReference type="PANTHER" id="PTHR35310:SF1">
    <property type="entry name" value="CELL WALL INTEGRITY_STRESS RESPONSE COMPONENT-LIKE PROTEIN"/>
    <property type="match status" value="1"/>
</dbReference>
<feature type="region of interest" description="Disordered" evidence="1">
    <location>
        <begin position="275"/>
        <end position="473"/>
    </location>
</feature>
<gene>
    <name evidence="2" type="ORF">SPI_02773</name>
</gene>
<dbReference type="OrthoDB" id="341898at2759"/>
<name>A0A167Y8S9_9HYPO</name>
<feature type="compositionally biased region" description="Low complexity" evidence="1">
    <location>
        <begin position="101"/>
        <end position="119"/>
    </location>
</feature>
<feature type="compositionally biased region" description="Low complexity" evidence="1">
    <location>
        <begin position="275"/>
        <end position="289"/>
    </location>
</feature>